<keyword evidence="1" id="KW-0812">Transmembrane</keyword>
<dbReference type="Proteomes" id="UP001501195">
    <property type="component" value="Unassembled WGS sequence"/>
</dbReference>
<accession>A0ABP8VGR2</accession>
<sequence>MGTTFLGRALRRSRAARARGAADLGASALEWAIIAAIVVVAASVIGGVVYGIVQDKSASLTACANQAVSATCSTGGTAGGGTTP</sequence>
<keyword evidence="3" id="KW-1185">Reference proteome</keyword>
<proteinExistence type="predicted"/>
<dbReference type="EMBL" id="BAABIL010000748">
    <property type="protein sequence ID" value="GAA4662267.1"/>
    <property type="molecule type" value="Genomic_DNA"/>
</dbReference>
<comment type="caution">
    <text evidence="2">The sequence shown here is derived from an EMBL/GenBank/DDBJ whole genome shotgun (WGS) entry which is preliminary data.</text>
</comment>
<evidence type="ECO:0000256" key="1">
    <source>
        <dbReference type="SAM" id="Phobius"/>
    </source>
</evidence>
<evidence type="ECO:0000313" key="2">
    <source>
        <dbReference type="EMBL" id="GAA4662267.1"/>
    </source>
</evidence>
<keyword evidence="1" id="KW-1133">Transmembrane helix</keyword>
<organism evidence="2 3">
    <name type="scientific">Kineococcus glutinatus</name>
    <dbReference type="NCBI Taxonomy" id="1070872"/>
    <lineage>
        <taxon>Bacteria</taxon>
        <taxon>Bacillati</taxon>
        <taxon>Actinomycetota</taxon>
        <taxon>Actinomycetes</taxon>
        <taxon>Kineosporiales</taxon>
        <taxon>Kineosporiaceae</taxon>
        <taxon>Kineococcus</taxon>
    </lineage>
</organism>
<feature type="transmembrane region" description="Helical" evidence="1">
    <location>
        <begin position="31"/>
        <end position="53"/>
    </location>
</feature>
<keyword evidence="1" id="KW-0472">Membrane</keyword>
<protein>
    <recommendedName>
        <fullName evidence="4">Pilus assembly protein Flp/PilA</fullName>
    </recommendedName>
</protein>
<dbReference type="RefSeq" id="WP_345714111.1">
    <property type="nucleotide sequence ID" value="NZ_BAABIL010000748.1"/>
</dbReference>
<evidence type="ECO:0000313" key="3">
    <source>
        <dbReference type="Proteomes" id="UP001501195"/>
    </source>
</evidence>
<name>A0ABP8VGR2_9ACTN</name>
<evidence type="ECO:0008006" key="4">
    <source>
        <dbReference type="Google" id="ProtNLM"/>
    </source>
</evidence>
<gene>
    <name evidence="2" type="ORF">GCM10023225_34590</name>
</gene>
<reference evidence="3" key="1">
    <citation type="journal article" date="2019" name="Int. J. Syst. Evol. Microbiol.">
        <title>The Global Catalogue of Microorganisms (GCM) 10K type strain sequencing project: providing services to taxonomists for standard genome sequencing and annotation.</title>
        <authorList>
            <consortium name="The Broad Institute Genomics Platform"/>
            <consortium name="The Broad Institute Genome Sequencing Center for Infectious Disease"/>
            <person name="Wu L."/>
            <person name="Ma J."/>
        </authorList>
    </citation>
    <scope>NUCLEOTIDE SEQUENCE [LARGE SCALE GENOMIC DNA]</scope>
    <source>
        <strain evidence="3">JCM 18126</strain>
    </source>
</reference>